<dbReference type="EMBL" id="VUMV01000004">
    <property type="protein sequence ID" value="MST82112.1"/>
    <property type="molecule type" value="Genomic_DNA"/>
</dbReference>
<gene>
    <name evidence="5" type="ORF">FYJ60_07275</name>
</gene>
<evidence type="ECO:0000313" key="6">
    <source>
        <dbReference type="Proteomes" id="UP000466864"/>
    </source>
</evidence>
<evidence type="ECO:0000259" key="4">
    <source>
        <dbReference type="PROSITE" id="PS50949"/>
    </source>
</evidence>
<dbReference type="InterPro" id="IPR036388">
    <property type="entry name" value="WH-like_DNA-bd_sf"/>
</dbReference>
<keyword evidence="6" id="KW-1185">Reference proteome</keyword>
<evidence type="ECO:0000313" key="5">
    <source>
        <dbReference type="EMBL" id="MST82112.1"/>
    </source>
</evidence>
<dbReference type="PROSITE" id="PS50949">
    <property type="entry name" value="HTH_GNTR"/>
    <property type="match status" value="1"/>
</dbReference>
<dbReference type="PANTHER" id="PTHR38445">
    <property type="entry name" value="HTH-TYPE TRANSCRIPTIONAL REPRESSOR YTRA"/>
    <property type="match status" value="1"/>
</dbReference>
<reference evidence="5 6" key="1">
    <citation type="submission" date="2019-08" db="EMBL/GenBank/DDBJ databases">
        <title>In-depth cultivation of the pig gut microbiome towards novel bacterial diversity and tailored functional studies.</title>
        <authorList>
            <person name="Wylensek D."/>
            <person name="Hitch T.C.A."/>
            <person name="Clavel T."/>
        </authorList>
    </citation>
    <scope>NUCLEOTIDE SEQUENCE [LARGE SCALE GENOMIC DNA]</scope>
    <source>
        <strain evidence="5 6">Oil+RF-744-WCA-WT-13</strain>
    </source>
</reference>
<keyword evidence="1" id="KW-0805">Transcription regulation</keyword>
<dbReference type="InterPro" id="IPR000524">
    <property type="entry name" value="Tscrpt_reg_HTH_GntR"/>
</dbReference>
<dbReference type="SMART" id="SM00345">
    <property type="entry name" value="HTH_GNTR"/>
    <property type="match status" value="1"/>
</dbReference>
<evidence type="ECO:0000256" key="2">
    <source>
        <dbReference type="ARBA" id="ARBA00023125"/>
    </source>
</evidence>
<name>A0A7X2P8C8_9FIRM</name>
<comment type="caution">
    <text evidence="5">The sequence shown here is derived from an EMBL/GenBank/DDBJ whole genome shotgun (WGS) entry which is preliminary data.</text>
</comment>
<dbReference type="GO" id="GO:0003700">
    <property type="term" value="F:DNA-binding transcription factor activity"/>
    <property type="evidence" value="ECO:0007669"/>
    <property type="project" value="InterPro"/>
</dbReference>
<proteinExistence type="predicted"/>
<dbReference type="PANTHER" id="PTHR38445:SF9">
    <property type="entry name" value="HTH-TYPE TRANSCRIPTIONAL REPRESSOR YTRA"/>
    <property type="match status" value="1"/>
</dbReference>
<dbReference type="CDD" id="cd07377">
    <property type="entry name" value="WHTH_GntR"/>
    <property type="match status" value="1"/>
</dbReference>
<dbReference type="Gene3D" id="1.10.10.10">
    <property type="entry name" value="Winged helix-like DNA-binding domain superfamily/Winged helix DNA-binding domain"/>
    <property type="match status" value="1"/>
</dbReference>
<keyword evidence="2" id="KW-0238">DNA-binding</keyword>
<evidence type="ECO:0000256" key="1">
    <source>
        <dbReference type="ARBA" id="ARBA00023015"/>
    </source>
</evidence>
<keyword evidence="3" id="KW-0804">Transcription</keyword>
<protein>
    <submittedName>
        <fullName evidence="5">GntR family transcriptional regulator</fullName>
    </submittedName>
</protein>
<dbReference type="AlphaFoldDB" id="A0A7X2P8C8"/>
<organism evidence="5 6">
    <name type="scientific">Bilifractor porci</name>
    <dbReference type="NCBI Taxonomy" id="2606636"/>
    <lineage>
        <taxon>Bacteria</taxon>
        <taxon>Bacillati</taxon>
        <taxon>Bacillota</taxon>
        <taxon>Clostridia</taxon>
        <taxon>Lachnospirales</taxon>
        <taxon>Lachnospiraceae</taxon>
        <taxon>Bilifractor</taxon>
    </lineage>
</organism>
<dbReference type="Pfam" id="PF00392">
    <property type="entry name" value="GntR"/>
    <property type="match status" value="1"/>
</dbReference>
<dbReference type="Proteomes" id="UP000466864">
    <property type="component" value="Unassembled WGS sequence"/>
</dbReference>
<accession>A0A7X2P8C8</accession>
<dbReference type="InterPro" id="IPR036390">
    <property type="entry name" value="WH_DNA-bd_sf"/>
</dbReference>
<feature type="domain" description="HTH gntR-type" evidence="4">
    <location>
        <begin position="10"/>
        <end position="78"/>
    </location>
</feature>
<evidence type="ECO:0000256" key="3">
    <source>
        <dbReference type="ARBA" id="ARBA00023163"/>
    </source>
</evidence>
<sequence length="128" mass="14754">MISIDYQDRRPIYEQIVARYEMLILTGVLQEDEQLPSVRQMAQELSINPNTIQKAYSILEHDGYIYTVRGRGNFVSGSSALMKNRRRDWEDRLKTLLREGKKLGIDRAACEKILEGIYENGGEEESAV</sequence>
<dbReference type="SUPFAM" id="SSF46785">
    <property type="entry name" value="Winged helix' DNA-binding domain"/>
    <property type="match status" value="1"/>
</dbReference>
<dbReference type="GO" id="GO:0003677">
    <property type="term" value="F:DNA binding"/>
    <property type="evidence" value="ECO:0007669"/>
    <property type="project" value="UniProtKB-KW"/>
</dbReference>